<comment type="caution">
    <text evidence="4">The sequence shown here is derived from an EMBL/GenBank/DDBJ whole genome shotgun (WGS) entry which is preliminary data.</text>
</comment>
<feature type="chain" id="PRO_5044001984" description="SCP domain-containing protein" evidence="2">
    <location>
        <begin position="24"/>
        <end position="363"/>
    </location>
</feature>
<feature type="compositionally biased region" description="Low complexity" evidence="1">
    <location>
        <begin position="190"/>
        <end position="200"/>
    </location>
</feature>
<reference evidence="4 5" key="1">
    <citation type="journal article" date="2024" name="bioRxiv">
        <title>Comparative genomics of Cryptococcus and Kwoniella reveals pathogenesis evolution and contrasting karyotype dynamics via intercentromeric recombination or chromosome fusion.</title>
        <authorList>
            <person name="Coelho M.A."/>
            <person name="David-Palma M."/>
            <person name="Shea T."/>
            <person name="Bowers K."/>
            <person name="McGinley-Smith S."/>
            <person name="Mohammad A.W."/>
            <person name="Gnirke A."/>
            <person name="Yurkov A.M."/>
            <person name="Nowrousian M."/>
            <person name="Sun S."/>
            <person name="Cuomo C.A."/>
            <person name="Heitman J."/>
        </authorList>
    </citation>
    <scope>NUCLEOTIDE SEQUENCE [LARGE SCALE GENOMIC DNA]</scope>
    <source>
        <strain evidence="4 5">CBS 13917</strain>
    </source>
</reference>
<evidence type="ECO:0000313" key="5">
    <source>
        <dbReference type="Proteomes" id="UP001388673"/>
    </source>
</evidence>
<feature type="region of interest" description="Disordered" evidence="1">
    <location>
        <begin position="78"/>
        <end position="101"/>
    </location>
</feature>
<dbReference type="Proteomes" id="UP001388673">
    <property type="component" value="Unassembled WGS sequence"/>
</dbReference>
<proteinExistence type="predicted"/>
<dbReference type="RefSeq" id="XP_066799382.1">
    <property type="nucleotide sequence ID" value="XM_066950167.1"/>
</dbReference>
<dbReference type="PRINTS" id="PR00837">
    <property type="entry name" value="V5TPXLIKE"/>
</dbReference>
<accession>A0AAW0YTB8</accession>
<feature type="region of interest" description="Disordered" evidence="1">
    <location>
        <begin position="160"/>
        <end position="224"/>
    </location>
</feature>
<protein>
    <recommendedName>
        <fullName evidence="3">SCP domain-containing protein</fullName>
    </recommendedName>
</protein>
<evidence type="ECO:0000313" key="4">
    <source>
        <dbReference type="EMBL" id="KAK8843434.1"/>
    </source>
</evidence>
<evidence type="ECO:0000256" key="1">
    <source>
        <dbReference type="SAM" id="MobiDB-lite"/>
    </source>
</evidence>
<dbReference type="EMBL" id="JBCAWK010000015">
    <property type="protein sequence ID" value="KAK8843434.1"/>
    <property type="molecule type" value="Genomic_DNA"/>
</dbReference>
<gene>
    <name evidence="4" type="ORF">IAR55_007091</name>
</gene>
<dbReference type="InterPro" id="IPR018244">
    <property type="entry name" value="Allrgn_V5/Tpx1_CS"/>
</dbReference>
<dbReference type="Gene3D" id="3.40.33.10">
    <property type="entry name" value="CAP"/>
    <property type="match status" value="1"/>
</dbReference>
<feature type="signal peptide" evidence="2">
    <location>
        <begin position="1"/>
        <end position="23"/>
    </location>
</feature>
<dbReference type="GeneID" id="92184349"/>
<dbReference type="PANTHER" id="PTHR10334">
    <property type="entry name" value="CYSTEINE-RICH SECRETORY PROTEIN-RELATED"/>
    <property type="match status" value="1"/>
</dbReference>
<dbReference type="SUPFAM" id="SSF55797">
    <property type="entry name" value="PR-1-like"/>
    <property type="match status" value="1"/>
</dbReference>
<dbReference type="InterPro" id="IPR001283">
    <property type="entry name" value="CRISP-related"/>
</dbReference>
<feature type="domain" description="SCP" evidence="3">
    <location>
        <begin position="222"/>
        <end position="351"/>
    </location>
</feature>
<feature type="compositionally biased region" description="Pro residues" evidence="1">
    <location>
        <begin position="174"/>
        <end position="189"/>
    </location>
</feature>
<dbReference type="SMART" id="SM00198">
    <property type="entry name" value="SCP"/>
    <property type="match status" value="1"/>
</dbReference>
<sequence length="363" mass="38197">MRDILTTWVCLSVLVWTSRSVHAKPVYRRDQVTPTPTVLNSGGNSVSTVETDSVNTDQTLAVSTNYRWGEWISLTSGESPTAPGYYGTPPPSATGTESEVDPISGLDIDAFATPKPGRPSPDVASTVVVTITDSNSKDADPSASVKAPWDQDLIALEVGDDDQDTSSKQQNSAPAPPPPPSLPPLPSHPAPAATPLEAAAAPPPPALPSVPAREQSAGSDGTVPQEWVDLHNAARKKYGAGDVMWDEGLAKVAQQHAALCNKKHTKAGENLEWGDGSPSPEGAVDAWMAEAPQYDYGHPGYTEATGHFSQVVWKDTTRVGCYIAKCPAGTVSNDAGFQIACEYDPAGNYVNAGEFAKNVGRPV</sequence>
<keyword evidence="2" id="KW-0732">Signal</keyword>
<dbReference type="GO" id="GO:0005576">
    <property type="term" value="C:extracellular region"/>
    <property type="evidence" value="ECO:0007669"/>
    <property type="project" value="InterPro"/>
</dbReference>
<dbReference type="InterPro" id="IPR035940">
    <property type="entry name" value="CAP_sf"/>
</dbReference>
<keyword evidence="5" id="KW-1185">Reference proteome</keyword>
<dbReference type="Pfam" id="PF00188">
    <property type="entry name" value="CAP"/>
    <property type="match status" value="1"/>
</dbReference>
<dbReference type="KEGG" id="kne:92184349"/>
<dbReference type="InterPro" id="IPR014044">
    <property type="entry name" value="CAP_dom"/>
</dbReference>
<evidence type="ECO:0000256" key="2">
    <source>
        <dbReference type="SAM" id="SignalP"/>
    </source>
</evidence>
<dbReference type="AlphaFoldDB" id="A0AAW0YTB8"/>
<organism evidence="4 5">
    <name type="scientific">Kwoniella newhampshirensis</name>
    <dbReference type="NCBI Taxonomy" id="1651941"/>
    <lineage>
        <taxon>Eukaryota</taxon>
        <taxon>Fungi</taxon>
        <taxon>Dikarya</taxon>
        <taxon>Basidiomycota</taxon>
        <taxon>Agaricomycotina</taxon>
        <taxon>Tremellomycetes</taxon>
        <taxon>Tremellales</taxon>
        <taxon>Cryptococcaceae</taxon>
        <taxon>Kwoniella</taxon>
    </lineage>
</organism>
<evidence type="ECO:0000259" key="3">
    <source>
        <dbReference type="SMART" id="SM00198"/>
    </source>
</evidence>
<dbReference type="PROSITE" id="PS01009">
    <property type="entry name" value="CRISP_1"/>
    <property type="match status" value="1"/>
</dbReference>
<name>A0AAW0YTB8_9TREE</name>